<protein>
    <submittedName>
        <fullName evidence="3">Phosducin-like protein 3</fullName>
    </submittedName>
</protein>
<accession>A0A9P6H0D6</accession>
<dbReference type="EMBL" id="SBJO01000014">
    <property type="protein sequence ID" value="KAF9764625.1"/>
    <property type="molecule type" value="Genomic_DNA"/>
</dbReference>
<dbReference type="Gene3D" id="3.40.30.10">
    <property type="entry name" value="Glutaredoxin"/>
    <property type="match status" value="1"/>
</dbReference>
<evidence type="ECO:0000313" key="3">
    <source>
        <dbReference type="EMBL" id="KAF9764625.1"/>
    </source>
</evidence>
<dbReference type="Pfam" id="PF02114">
    <property type="entry name" value="Phosducin"/>
    <property type="match status" value="1"/>
</dbReference>
<reference evidence="3 4" key="1">
    <citation type="journal article" date="2020" name="Genome Biol. Evol.">
        <title>Comparative genomics of strictly vertically transmitted, feminizing microsporidia endosymbionts of amphipod crustaceans.</title>
        <authorList>
            <person name="Cormier A."/>
            <person name="Chebbi M.A."/>
            <person name="Giraud I."/>
            <person name="Wattier R."/>
            <person name="Teixeira M."/>
            <person name="Gilbert C."/>
            <person name="Rigaud T."/>
            <person name="Cordaux R."/>
        </authorList>
    </citation>
    <scope>NUCLEOTIDE SEQUENCE [LARGE SCALE GENOMIC DNA]</scope>
    <source>
        <strain evidence="3 4">Ou3-Ou53</strain>
    </source>
</reference>
<dbReference type="SUPFAM" id="SSF52833">
    <property type="entry name" value="Thioredoxin-like"/>
    <property type="match status" value="1"/>
</dbReference>
<comment type="caution">
    <text evidence="3">The sequence shown here is derived from an EMBL/GenBank/DDBJ whole genome shotgun (WGS) entry which is preliminary data.</text>
</comment>
<dbReference type="PANTHER" id="PTHR21148">
    <property type="entry name" value="THIOREDOXIN DOMAIN-CONTAINING PROTEIN 9"/>
    <property type="match status" value="1"/>
</dbReference>
<dbReference type="AlphaFoldDB" id="A0A9P6H0D6"/>
<sequence length="151" mass="17881">MVFGHENETQDIDVDDEVFLKYKQERMKELLGTIEEITVERDLIEKSQRETMIVHFYKDDFKACAIMNKELNNLFKDIENIKFYKIKAEICPIVTSKLNISVLPFLGFFKDGYFVDQVVGFEGCGDERFDREKLKKRILESNIYKPVSYIK</sequence>
<dbReference type="Proteomes" id="UP000740883">
    <property type="component" value="Unassembled WGS sequence"/>
</dbReference>
<organism evidence="3 4">
    <name type="scientific">Nosema granulosis</name>
    <dbReference type="NCBI Taxonomy" id="83296"/>
    <lineage>
        <taxon>Eukaryota</taxon>
        <taxon>Fungi</taxon>
        <taxon>Fungi incertae sedis</taxon>
        <taxon>Microsporidia</taxon>
        <taxon>Nosematidae</taxon>
        <taxon>Nosema</taxon>
    </lineage>
</organism>
<feature type="domain" description="Phosducin" evidence="2">
    <location>
        <begin position="11"/>
        <end position="120"/>
    </location>
</feature>
<proteinExistence type="inferred from homology"/>
<keyword evidence="4" id="KW-1185">Reference proteome</keyword>
<name>A0A9P6H0D6_9MICR</name>
<evidence type="ECO:0000256" key="1">
    <source>
        <dbReference type="ARBA" id="ARBA00009686"/>
    </source>
</evidence>
<dbReference type="InterPro" id="IPR024253">
    <property type="entry name" value="Phosducin_thioredoxin-like_dom"/>
</dbReference>
<gene>
    <name evidence="3" type="primary">phlp3</name>
    <name evidence="3" type="ORF">NGRA_0399</name>
</gene>
<evidence type="ECO:0000259" key="2">
    <source>
        <dbReference type="Pfam" id="PF02114"/>
    </source>
</evidence>
<comment type="similarity">
    <text evidence="1">Belongs to the phosducin family.</text>
</comment>
<dbReference type="OrthoDB" id="10257948at2759"/>
<dbReference type="InterPro" id="IPR036249">
    <property type="entry name" value="Thioredoxin-like_sf"/>
</dbReference>
<evidence type="ECO:0000313" key="4">
    <source>
        <dbReference type="Proteomes" id="UP000740883"/>
    </source>
</evidence>